<protein>
    <submittedName>
        <fullName evidence="1">Uncharacterized protein</fullName>
    </submittedName>
</protein>
<reference evidence="1 2" key="1">
    <citation type="journal article" date="2020" name="ISME J.">
        <title>Uncovering the hidden diversity of litter-decomposition mechanisms in mushroom-forming fungi.</title>
        <authorList>
            <person name="Floudas D."/>
            <person name="Bentzer J."/>
            <person name="Ahren D."/>
            <person name="Johansson T."/>
            <person name="Persson P."/>
            <person name="Tunlid A."/>
        </authorList>
    </citation>
    <scope>NUCLEOTIDE SEQUENCE [LARGE SCALE GENOMIC DNA]</scope>
    <source>
        <strain evidence="1 2">CBS 291.85</strain>
    </source>
</reference>
<accession>A0A8H5GP14</accession>
<comment type="caution">
    <text evidence="1">The sequence shown here is derived from an EMBL/GenBank/DDBJ whole genome shotgun (WGS) entry which is preliminary data.</text>
</comment>
<gene>
    <name evidence="1" type="ORF">D9758_002398</name>
</gene>
<name>A0A8H5GP14_9AGAR</name>
<dbReference type="PANTHER" id="PTHR10622:SF12">
    <property type="entry name" value="HET DOMAIN-CONTAINING PROTEIN"/>
    <property type="match status" value="1"/>
</dbReference>
<dbReference type="Proteomes" id="UP000559256">
    <property type="component" value="Unassembled WGS sequence"/>
</dbReference>
<dbReference type="PANTHER" id="PTHR10622">
    <property type="entry name" value="HET DOMAIN-CONTAINING PROTEIN"/>
    <property type="match status" value="1"/>
</dbReference>
<evidence type="ECO:0000313" key="2">
    <source>
        <dbReference type="Proteomes" id="UP000559256"/>
    </source>
</evidence>
<dbReference type="EMBL" id="JAACJM010000015">
    <property type="protein sequence ID" value="KAF5368458.1"/>
    <property type="molecule type" value="Genomic_DNA"/>
</dbReference>
<proteinExistence type="predicted"/>
<keyword evidence="2" id="KW-1185">Reference proteome</keyword>
<organism evidence="1 2">
    <name type="scientific">Tetrapyrgos nigripes</name>
    <dbReference type="NCBI Taxonomy" id="182062"/>
    <lineage>
        <taxon>Eukaryota</taxon>
        <taxon>Fungi</taxon>
        <taxon>Dikarya</taxon>
        <taxon>Basidiomycota</taxon>
        <taxon>Agaricomycotina</taxon>
        <taxon>Agaricomycetes</taxon>
        <taxon>Agaricomycetidae</taxon>
        <taxon>Agaricales</taxon>
        <taxon>Marasmiineae</taxon>
        <taxon>Marasmiaceae</taxon>
        <taxon>Tetrapyrgos</taxon>
    </lineage>
</organism>
<dbReference type="OrthoDB" id="2688706at2759"/>
<dbReference type="AlphaFoldDB" id="A0A8H5GP14"/>
<sequence length="255" mass="28762">MEFTGRHNGIDAHPSHVFEDGDMTRYSIAQKMSWAAFRETTKPEDQAYCMMGLFGVNIPPLYGEGCLKAFMRLQQEIIKVSDDCSIFAWIARIGEKGPRGLFAKSPFELRMSGEVVVSETGTIDEISSYTFANNGLHIHFPLEEVPDLPSDDSHGDDNQGLFLASLHCQSKKDDMYLSVYLRKINGQQYVRCRADELALTSAPPAPDSLQNLVVKENKHLPFFTRRQERDSAEELVVSVKLSDTMTWDRLVFDGS</sequence>
<evidence type="ECO:0000313" key="1">
    <source>
        <dbReference type="EMBL" id="KAF5368458.1"/>
    </source>
</evidence>